<name>A0ACC1IQQ2_9FUNG</name>
<sequence>MFGPYRLITPPSGNTTPLLNVVNMAKDDSPLSRTLAKFEDPVYIPPLTLATTIFDDYDAIGGALVDIDSSNSSSNRHNSAIGDAAATPVSMATPSSGSLNFMDDFNATYSFFFGASPLDSMNLPPEVTVSGTGTRAHAAPDIDPHDSSQSHATGTKGGLPSPVNTDTASKSSREEEIGAEDSDNRNSTSSDADSTTGDTVAQRELEENRRKEEERKAADQRNRRREQMKQQVAFERMKERHRRQFPSQMPVAPNNAVRLQKDIPSSAGIPAHTFSPNALYSSVAANNYSHTQGVAAQTQTVNKGHMGAYGGSMPNAVYLNLQSNVSMPNVGYSAEAQLAGGNVPTQFPPTQRSALQHAQQQLPLHVDLTGAASWAVGAHGYPYPGYNSLLHPSQTSRGNYQSLPAQSIFVQTQTQTPLPTQQQQQQQQQQPAMSAHPVKLANIPKSNRNPYLSDSSDEDNGDCASDATSQHDSDEALSICSSDISYDPTSVRPVATSQPTESTALPTAVPMTKSTDGRAQIPHSAPQPLPKHAGNAGAQAVGNDDLSDTSANSLPSSKRRVRFHETVSVVINIRNAISEEGLHHDAYDSESSSNIAASVMLRSSLSNSAKKTSAKPATLGLGTSAYSQDDAFDDGNGFDHLRYQLPTTLIPCPSADMQWCNGELVAAANSKESSNGSNQNVLPNAARGCRRRLKHRIETHPLRDREAEREQQHQQRMADAMAKQAPGQRPHLIYKIPQQASSSRTKRMPAGTDTNALPSVDLMAEARRALMGHYNVPNPSIPIGNSIPRSKSSSSSIPRPSSVKVAQPPSHAYQMSTLIPTPRQNQKTASSPKSRESPVNSAQIDRSTGNAAGAPSASHPVQVQKSPPKQKAGLESSSKPELRNIMQKFAMASFEATPEKATVEKVCKSVPETIAHSDSSGRGIEIDTDDIPLSSIARSKSDPMANLPCYLDDNYSIRNMVDGMDLARSYALTGSVDAAATSVSKGSRYLFGRARTTADKKVTARDSFGNSKLDEQMGGVVTRSFSMDGDI</sequence>
<evidence type="ECO:0000313" key="2">
    <source>
        <dbReference type="Proteomes" id="UP001150581"/>
    </source>
</evidence>
<dbReference type="EMBL" id="JANBPG010000182">
    <property type="protein sequence ID" value="KAJ1899100.1"/>
    <property type="molecule type" value="Genomic_DNA"/>
</dbReference>
<proteinExistence type="predicted"/>
<dbReference type="Proteomes" id="UP001150581">
    <property type="component" value="Unassembled WGS sequence"/>
</dbReference>
<accession>A0ACC1IQQ2</accession>
<reference evidence="1" key="1">
    <citation type="submission" date="2022-07" db="EMBL/GenBank/DDBJ databases">
        <title>Phylogenomic reconstructions and comparative analyses of Kickxellomycotina fungi.</title>
        <authorList>
            <person name="Reynolds N.K."/>
            <person name="Stajich J.E."/>
            <person name="Barry K."/>
            <person name="Grigoriev I.V."/>
            <person name="Crous P."/>
            <person name="Smith M.E."/>
        </authorList>
    </citation>
    <scope>NUCLEOTIDE SEQUENCE</scope>
    <source>
        <strain evidence="1">Benny 63K</strain>
    </source>
</reference>
<feature type="non-terminal residue" evidence="1">
    <location>
        <position position="1031"/>
    </location>
</feature>
<comment type="caution">
    <text evidence="1">The sequence shown here is derived from an EMBL/GenBank/DDBJ whole genome shotgun (WGS) entry which is preliminary data.</text>
</comment>
<gene>
    <name evidence="1" type="ORF">LPJ66_002335</name>
</gene>
<evidence type="ECO:0000313" key="1">
    <source>
        <dbReference type="EMBL" id="KAJ1899100.1"/>
    </source>
</evidence>
<keyword evidence="2" id="KW-1185">Reference proteome</keyword>
<organism evidence="1 2">
    <name type="scientific">Kickxella alabastrina</name>
    <dbReference type="NCBI Taxonomy" id="61397"/>
    <lineage>
        <taxon>Eukaryota</taxon>
        <taxon>Fungi</taxon>
        <taxon>Fungi incertae sedis</taxon>
        <taxon>Zoopagomycota</taxon>
        <taxon>Kickxellomycotina</taxon>
        <taxon>Kickxellomycetes</taxon>
        <taxon>Kickxellales</taxon>
        <taxon>Kickxellaceae</taxon>
        <taxon>Kickxella</taxon>
    </lineage>
</organism>
<protein>
    <submittedName>
        <fullName evidence="1">Uncharacterized protein</fullName>
    </submittedName>
</protein>